<feature type="signal peptide" evidence="2">
    <location>
        <begin position="1"/>
        <end position="41"/>
    </location>
</feature>
<proteinExistence type="predicted"/>
<feature type="compositionally biased region" description="Polar residues" evidence="1">
    <location>
        <begin position="131"/>
        <end position="150"/>
    </location>
</feature>
<dbReference type="InterPro" id="IPR014716">
    <property type="entry name" value="Fibrinogen_a/b/g_C_1"/>
</dbReference>
<evidence type="ECO:0000256" key="2">
    <source>
        <dbReference type="SAM" id="SignalP"/>
    </source>
</evidence>
<dbReference type="Gene3D" id="3.90.215.10">
    <property type="entry name" value="Gamma Fibrinogen, chain A, domain 1"/>
    <property type="match status" value="1"/>
</dbReference>
<accession>A0AAD0PVS6</accession>
<dbReference type="EMBL" id="CP031226">
    <property type="protein sequence ID" value="AXH59638.1"/>
    <property type="molecule type" value="Genomic_DNA"/>
</dbReference>
<gene>
    <name evidence="3" type="ORF">PLA107_030915</name>
</gene>
<feature type="region of interest" description="Disordered" evidence="1">
    <location>
        <begin position="127"/>
        <end position="150"/>
    </location>
</feature>
<dbReference type="Proteomes" id="UP000006426">
    <property type="component" value="Plasmid pmppla107"/>
</dbReference>
<protein>
    <recommendedName>
        <fullName evidence="5">Secreted protein</fullName>
    </recommendedName>
</protein>
<keyword evidence="2" id="KW-0732">Signal</keyword>
<dbReference type="RefSeq" id="WP_005742129.1">
    <property type="nucleotide sequence ID" value="NZ_CP031226.1"/>
</dbReference>
<dbReference type="AlphaFoldDB" id="A0AAD0PVS6"/>
<feature type="chain" id="PRO_5041942593" description="Secreted protein" evidence="2">
    <location>
        <begin position="42"/>
        <end position="347"/>
    </location>
</feature>
<evidence type="ECO:0000313" key="4">
    <source>
        <dbReference type="Proteomes" id="UP000006426"/>
    </source>
</evidence>
<reference evidence="3 4" key="1">
    <citation type="journal article" date="2011" name="PLoS Pathog.">
        <title>Dynamic evolution of pathogenicity revealed by sequencing and comparative genomics of 19 Pseudomonas syringae isolates.</title>
        <authorList>
            <person name="Baltrus D.A."/>
            <person name="Nishimura M.T."/>
            <person name="Romanchuk A."/>
            <person name="Chang J.H."/>
            <person name="Mukhtar M.S."/>
            <person name="Cherkis K."/>
            <person name="Roach J."/>
            <person name="Grant S.R."/>
            <person name="Jones C.D."/>
            <person name="Dangl J.L."/>
        </authorList>
    </citation>
    <scope>NUCLEOTIDE SEQUENCE [LARGE SCALE GENOMIC DNA]</scope>
    <source>
        <strain evidence="3 4">M301315</strain>
    </source>
</reference>
<evidence type="ECO:0000256" key="1">
    <source>
        <dbReference type="SAM" id="MobiDB-lite"/>
    </source>
</evidence>
<geneLocation type="plasmid" evidence="4">
    <name>pmppla107</name>
</geneLocation>
<sequence length="347" mass="37241">MIWIRNRIERIRVKLGGDLVKSKISLACVLAAVGISQAAFAQAEEASNIIRAKAPIEFVEQGEWLSWSPSIGPDYDIATLCDDWLPDASTVDEGQFLEQTAICYTTSSHSVQQREIHSVSGLLRNVGKPTVETSGTQSTKKQQVAGTNKPTDNFTVVNPVAGQSGIYTIKNQSSTFTAYVDMVTDGGKWVLAARWVNSKTGVSFNDIVVHGKPLKTQTTDAVNFPVIPSGEINTAGQALVISGNASWQAKYGTWQEFATFAPGTILTNAGFPVRGSSGSYTLYHSRAAWGSPQTMEQLFTLWTVPNNTGPCGGAGRVGTNKMCVAISPDMGNHADLSSVKSLYLKAN</sequence>
<evidence type="ECO:0008006" key="5">
    <source>
        <dbReference type="Google" id="ProtNLM"/>
    </source>
</evidence>
<name>A0AAD0PVS6_PSEAV</name>
<evidence type="ECO:0000313" key="3">
    <source>
        <dbReference type="EMBL" id="AXH59638.1"/>
    </source>
</evidence>
<dbReference type="GeneID" id="39474517"/>
<organism evidence="3 4">
    <name type="scientific">Pseudomonas amygdali pv. lachrymans str. M301315</name>
    <dbReference type="NCBI Taxonomy" id="629260"/>
    <lineage>
        <taxon>Bacteria</taxon>
        <taxon>Pseudomonadati</taxon>
        <taxon>Pseudomonadota</taxon>
        <taxon>Gammaproteobacteria</taxon>
        <taxon>Pseudomonadales</taxon>
        <taxon>Pseudomonadaceae</taxon>
        <taxon>Pseudomonas</taxon>
        <taxon>Pseudomonas amygdali</taxon>
    </lineage>
</organism>
<keyword evidence="3" id="KW-0614">Plasmid</keyword>